<evidence type="ECO:0000313" key="3">
    <source>
        <dbReference type="Proteomes" id="UP000562984"/>
    </source>
</evidence>
<dbReference type="Proteomes" id="UP000562984">
    <property type="component" value="Unassembled WGS sequence"/>
</dbReference>
<keyword evidence="1" id="KW-0812">Transmembrane</keyword>
<keyword evidence="3" id="KW-1185">Reference proteome</keyword>
<feature type="transmembrane region" description="Helical" evidence="1">
    <location>
        <begin position="39"/>
        <end position="61"/>
    </location>
</feature>
<evidence type="ECO:0000313" key="2">
    <source>
        <dbReference type="EMBL" id="NNG36639.1"/>
    </source>
</evidence>
<feature type="transmembrane region" description="Helical" evidence="1">
    <location>
        <begin position="98"/>
        <end position="119"/>
    </location>
</feature>
<evidence type="ECO:0000256" key="1">
    <source>
        <dbReference type="SAM" id="Phobius"/>
    </source>
</evidence>
<dbReference type="Pfam" id="PF17314">
    <property type="entry name" value="DUF5360"/>
    <property type="match status" value="1"/>
</dbReference>
<keyword evidence="1" id="KW-1133">Transmembrane helix</keyword>
<comment type="caution">
    <text evidence="2">The sequence shown here is derived from an EMBL/GenBank/DDBJ whole genome shotgun (WGS) entry which is preliminary data.</text>
</comment>
<organism evidence="2 3">
    <name type="scientific">Nakamurella aerolata</name>
    <dbReference type="NCBI Taxonomy" id="1656892"/>
    <lineage>
        <taxon>Bacteria</taxon>
        <taxon>Bacillati</taxon>
        <taxon>Actinomycetota</taxon>
        <taxon>Actinomycetes</taxon>
        <taxon>Nakamurellales</taxon>
        <taxon>Nakamurellaceae</taxon>
        <taxon>Nakamurella</taxon>
    </lineage>
</organism>
<keyword evidence="1" id="KW-0472">Membrane</keyword>
<dbReference type="InterPro" id="IPR020348">
    <property type="entry name" value="Uncharacterised_YvaD"/>
</dbReference>
<name>A0A849A7W2_9ACTN</name>
<feature type="transmembrane region" description="Helical" evidence="1">
    <location>
        <begin position="68"/>
        <end position="92"/>
    </location>
</feature>
<proteinExistence type="predicted"/>
<dbReference type="AlphaFoldDB" id="A0A849A7W2"/>
<dbReference type="EMBL" id="JABEND010000007">
    <property type="protein sequence ID" value="NNG36639.1"/>
    <property type="molecule type" value="Genomic_DNA"/>
</dbReference>
<accession>A0A849A7W2</accession>
<reference evidence="2 3" key="1">
    <citation type="submission" date="2020-05" db="EMBL/GenBank/DDBJ databases">
        <title>Nakamurella sp. DB0629 isolated from air conditioner.</title>
        <authorList>
            <person name="Kim D.H."/>
            <person name="Kim D.-U."/>
        </authorList>
    </citation>
    <scope>NUCLEOTIDE SEQUENCE [LARGE SCALE GENOMIC DNA]</scope>
    <source>
        <strain evidence="2 3">DB0629</strain>
    </source>
</reference>
<protein>
    <submittedName>
        <fullName evidence="2">DUF5360 family protein</fullName>
    </submittedName>
</protein>
<sequence length="140" mass="15118">MVRRIKTTMLWTDLGFLGYWLATAFGLLAVTGGELMDDWNWSFFGLDLVAIATGLTGLALARRRHPASWALMTVSLALTAAAGLMALNFLALRGDFQLAWWLPNAWLLLFPLVALTLLIRGGHLNLVPRSAAGPAAGPAD</sequence>
<gene>
    <name evidence="2" type="ORF">HKD39_13155</name>
</gene>